<evidence type="ECO:0000313" key="3">
    <source>
        <dbReference type="Proteomes" id="UP000288812"/>
    </source>
</evidence>
<gene>
    <name evidence="2" type="ORF">EF514_06480</name>
</gene>
<organism evidence="2 3">
    <name type="scientific">Anaerosphaera multitolerans</name>
    <dbReference type="NCBI Taxonomy" id="2487351"/>
    <lineage>
        <taxon>Bacteria</taxon>
        <taxon>Bacillati</taxon>
        <taxon>Bacillota</taxon>
        <taxon>Tissierellia</taxon>
        <taxon>Tissierellales</taxon>
        <taxon>Peptoniphilaceae</taxon>
        <taxon>Anaerosphaera</taxon>
    </lineage>
</organism>
<keyword evidence="3" id="KW-1185">Reference proteome</keyword>
<dbReference type="EMBL" id="RLIH01000008">
    <property type="protein sequence ID" value="RVU54567.1"/>
    <property type="molecule type" value="Genomic_DNA"/>
</dbReference>
<dbReference type="AlphaFoldDB" id="A0A437S6E0"/>
<comment type="caution">
    <text evidence="2">The sequence shown here is derived from an EMBL/GenBank/DDBJ whole genome shotgun (WGS) entry which is preliminary data.</text>
</comment>
<evidence type="ECO:0000313" key="2">
    <source>
        <dbReference type="EMBL" id="RVU54567.1"/>
    </source>
</evidence>
<dbReference type="InterPro" id="IPR007060">
    <property type="entry name" value="FtsL/DivIC"/>
</dbReference>
<proteinExistence type="predicted"/>
<feature type="coiled-coil region" evidence="1">
    <location>
        <begin position="34"/>
        <end position="68"/>
    </location>
</feature>
<accession>A0A437S6E0</accession>
<dbReference type="Proteomes" id="UP000288812">
    <property type="component" value="Unassembled WGS sequence"/>
</dbReference>
<name>A0A437S6E0_9FIRM</name>
<dbReference type="Pfam" id="PF04977">
    <property type="entry name" value="DivIC"/>
    <property type="match status" value="1"/>
</dbReference>
<evidence type="ECO:0000256" key="1">
    <source>
        <dbReference type="SAM" id="Coils"/>
    </source>
</evidence>
<keyword evidence="1" id="KW-0175">Coiled coil</keyword>
<protein>
    <submittedName>
        <fullName evidence="2">Septum formation initiator family protein</fullName>
    </submittedName>
</protein>
<dbReference type="OrthoDB" id="14319at2"/>
<reference evidence="2 3" key="1">
    <citation type="submission" date="2018-11" db="EMBL/GenBank/DDBJ databases">
        <title>Genome sequencing and assembly of Anaerosphaera sp. nov., GS7-6-2.</title>
        <authorList>
            <person name="Rettenmaier R."/>
            <person name="Liebl W."/>
            <person name="Zverlov V."/>
        </authorList>
    </citation>
    <scope>NUCLEOTIDE SEQUENCE [LARGE SCALE GENOMIC DNA]</scope>
    <source>
        <strain evidence="2 3">GS7-6-2</strain>
    </source>
</reference>
<sequence>MMRRKKTFPIFFAIIIFITITYGAVVMSKSISLRSQKLAEISENQKTIDSLKREIEDLEEEIDDSDSLEFLEKVAREQGMVKPREIIYVDKDKSAEDARETDDVLESN</sequence>